<dbReference type="EMBL" id="BNCQ01000080">
    <property type="protein sequence ID" value="GIM16519.1"/>
    <property type="molecule type" value="Genomic_DNA"/>
</dbReference>
<comment type="caution">
    <text evidence="3">The sequence shown here is derived from an EMBL/GenBank/DDBJ whole genome shotgun (WGS) entry which is preliminary data.</text>
</comment>
<name>A0A8J4GWB9_9CHLO</name>
<feature type="region of interest" description="Disordered" evidence="1">
    <location>
        <begin position="231"/>
        <end position="261"/>
    </location>
</feature>
<evidence type="ECO:0008006" key="5">
    <source>
        <dbReference type="Google" id="ProtNLM"/>
    </source>
</evidence>
<organism evidence="3 4">
    <name type="scientific">Volvox reticuliferus</name>
    <dbReference type="NCBI Taxonomy" id="1737510"/>
    <lineage>
        <taxon>Eukaryota</taxon>
        <taxon>Viridiplantae</taxon>
        <taxon>Chlorophyta</taxon>
        <taxon>core chlorophytes</taxon>
        <taxon>Chlorophyceae</taxon>
        <taxon>CS clade</taxon>
        <taxon>Chlamydomonadales</taxon>
        <taxon>Volvocaceae</taxon>
        <taxon>Volvox</taxon>
    </lineage>
</organism>
<dbReference type="PANTHER" id="PTHR48125:SF12">
    <property type="entry name" value="AT HOOK TRANSCRIPTION FACTOR FAMILY-RELATED"/>
    <property type="match status" value="1"/>
</dbReference>
<dbReference type="Proteomes" id="UP000722791">
    <property type="component" value="Unassembled WGS sequence"/>
</dbReference>
<feature type="region of interest" description="Disordered" evidence="1">
    <location>
        <begin position="479"/>
        <end position="499"/>
    </location>
</feature>
<evidence type="ECO:0000256" key="2">
    <source>
        <dbReference type="SAM" id="SignalP"/>
    </source>
</evidence>
<sequence>MSRLTPALALCALLALLHGTQRIAAQATVSALTPVVFYNDALSSDGNDLQRKTTLTNALKALLPSNLLNIVVSRPPFLSLSAKTHIMMSNTFLSMSEGDQDILVSLVDNPGSMMVLLVTLDDAPDDYNQLLTPFLSAYPNCIGSDMKSAATTQFNYSVLPLSIFTGSAAGSRVQTFRCTIGTPWYLASDGSSPLMVFKTPGGGIVKLMGYDFSFGTNSRVNDNAKIVVFAPPSPPPPPPRLPPPPPPRPSPRVPSSPPPVPVVPTQHVLLTDAVSTTGQDSLRKAQLKLTVLSLLGKSSVISVTAPISAATMTVFDNTFNALSQTNKLFLTKQLGGRTPTMLAMVVTPETTSAALSAAVSTLANITVVCSKRTMNGGSLTAAPFSDYSNLLGIPLFTTTMTPANFTSAITCNVGRQVLMVDNSPAEGAVWELRLGAGLLRLVGYDFSSGGYASTFTSPNAMQRLMSTATLAAVYGKDMLPPPPPFSTPSPPSPTSPPPAPFGGRIPRIILLSDSTALPDADLKQSLEDGIDDLGTAAVPWPNPVNGSLVHVAFDTTLSRLPAAQLSILTSLVRSGSTVLSIIFTDGVTDGKLAFLLTSITGAVNLQLYTGPVAENQRINRATDILGDLKSDGWRALNYTRFIKCNLGTVVFSSAIDPSQAVVQELPTLGGGAVHLIGYNFARGGRGDNRKPLTSLAVFAGPLVNMKALTTKPLPPLPRPTPSPPPPPPNTPPKPLFYRPPRPPGAALPPRPRSTPPPPLGPRFDAIWLTDNNTYSTVDANRKQVYSYGIKELDDYNVSIQSTPGNAPVHVVFDNVFLNMSQLMRDDLLTRILIGQTLLTVIITPESTAANLAYIVSQTTTATNVICQRSTFSNGTRFVPNDFIIDDVVGAWRNDGGTTSVGCTGYATVYYGDEDLKPVVAEYTTPGGGKVRFVGYDMSNGARGAGKIAITRLTVYPAPLVPPPVPPSPPPPPPPPPRPPPMPSPRPSPASPPKPRPPSPRPSPPAPPSPPSPRPSPPRPPPPPSPRPSPPAPRRPGLPPPSPPSPPLAFGAKVVLVITDGITSLPPADDTRKKGLNNVLEAYLPGYIAYQPLQYVAGLSSTILFDNTFSRLAFAQADKTILANAVNNGDTVLTVLLTPPSSISSSAVATLVTRLTNYTGVTCTKTVIATSNNDIVRLNRVNSDPFTDAPSTLTSSANTVSITCTGIPDGFYNPIYVTQNSGDAVVVEIITPSYGIIRLVGFDFTRVVQPSASWGALVTYNFRISAGGSS</sequence>
<feature type="signal peptide" evidence="2">
    <location>
        <begin position="1"/>
        <end position="25"/>
    </location>
</feature>
<gene>
    <name evidence="3" type="ORF">Vretimale_19152</name>
</gene>
<feature type="chain" id="PRO_5035231992" description="VWFA domain-containing protein" evidence="2">
    <location>
        <begin position="26"/>
        <end position="1269"/>
    </location>
</feature>
<feature type="region of interest" description="Disordered" evidence="1">
    <location>
        <begin position="964"/>
        <end position="1046"/>
    </location>
</feature>
<dbReference type="AlphaFoldDB" id="A0A8J4GWB9"/>
<keyword evidence="2" id="KW-0732">Signal</keyword>
<evidence type="ECO:0000313" key="4">
    <source>
        <dbReference type="Proteomes" id="UP000722791"/>
    </source>
</evidence>
<evidence type="ECO:0000256" key="1">
    <source>
        <dbReference type="SAM" id="MobiDB-lite"/>
    </source>
</evidence>
<evidence type="ECO:0000313" key="3">
    <source>
        <dbReference type="EMBL" id="GIM16519.1"/>
    </source>
</evidence>
<feature type="compositionally biased region" description="Pro residues" evidence="1">
    <location>
        <begin position="712"/>
        <end position="760"/>
    </location>
</feature>
<accession>A0A8J4GWB9</accession>
<reference evidence="3" key="1">
    <citation type="journal article" date="2021" name="Proc. Natl. Acad. Sci. U.S.A.">
        <title>Three genomes in the algal genus Volvox reveal the fate of a haploid sex-determining region after a transition to homothallism.</title>
        <authorList>
            <person name="Yamamoto K."/>
            <person name="Hamaji T."/>
            <person name="Kawai-Toyooka H."/>
            <person name="Matsuzaki R."/>
            <person name="Takahashi F."/>
            <person name="Nishimura Y."/>
            <person name="Kawachi M."/>
            <person name="Noguchi H."/>
            <person name="Minakuchi Y."/>
            <person name="Umen J.G."/>
            <person name="Toyoda A."/>
            <person name="Nozaki H."/>
        </authorList>
    </citation>
    <scope>NUCLEOTIDE SEQUENCE</scope>
    <source>
        <strain evidence="3">NIES-3785</strain>
    </source>
</reference>
<dbReference type="PANTHER" id="PTHR48125">
    <property type="entry name" value="LP07818P1"/>
    <property type="match status" value="1"/>
</dbReference>
<proteinExistence type="predicted"/>
<feature type="region of interest" description="Disordered" evidence="1">
    <location>
        <begin position="709"/>
        <end position="762"/>
    </location>
</feature>
<protein>
    <recommendedName>
        <fullName evidence="5">VWFA domain-containing protein</fullName>
    </recommendedName>
</protein>